<dbReference type="Pfam" id="PF14054">
    <property type="entry name" value="DUF4249"/>
    <property type="match status" value="1"/>
</dbReference>
<reference evidence="1 2" key="1">
    <citation type="submission" date="2020-03" db="EMBL/GenBank/DDBJ databases">
        <title>Cyclobacterium plantarum sp. nov., a marine bacterium isolated from a coastal-marine wetland.</title>
        <authorList>
            <person name="Sanchez-Porro C."/>
            <person name="Ventosa A."/>
            <person name="Amoozegar M."/>
        </authorList>
    </citation>
    <scope>NUCLEOTIDE SEQUENCE [LARGE SCALE GENOMIC DNA]</scope>
    <source>
        <strain evidence="1 2">GBPx2</strain>
    </source>
</reference>
<keyword evidence="2" id="KW-1185">Reference proteome</keyword>
<comment type="caution">
    <text evidence="1">The sequence shown here is derived from an EMBL/GenBank/DDBJ whole genome shotgun (WGS) entry which is preliminary data.</text>
</comment>
<gene>
    <name evidence="1" type="ORF">G9Q97_04750</name>
</gene>
<evidence type="ECO:0000313" key="2">
    <source>
        <dbReference type="Proteomes" id="UP000649799"/>
    </source>
</evidence>
<organism evidence="1 2">
    <name type="scientific">Cyclobacterium plantarum</name>
    <dbReference type="NCBI Taxonomy" id="2716263"/>
    <lineage>
        <taxon>Bacteria</taxon>
        <taxon>Pseudomonadati</taxon>
        <taxon>Bacteroidota</taxon>
        <taxon>Cytophagia</taxon>
        <taxon>Cytophagales</taxon>
        <taxon>Cyclobacteriaceae</taxon>
        <taxon>Cyclobacterium</taxon>
    </lineage>
</organism>
<sequence>MDVLLSKTSWYIIAILLLCNVACREPFFPEISDLDQNILVVEGYIEVGGGTTQISLSNSLSLYGADSDAPSPRGEIMIQGEREGEWLLQSMGNGYYQLTENLPENQNYTLSIELDNGNSYTTDPIKPMFSPEFDISFTHQEGDVQLYANTGGDDQNEFFLWVYEETWMYRTPYISYYTYDEISGNMEFLDQEDLTYQCWSFDRSRRIILESSARYENNQIFQKELLTIDSLSEKLGIRYRISARQYVLDREAYVFWEGLRRNSDDIGSIFSPLPSAVNSNIYHTEDPDSPVIGYISAGISREKEMYISREDIGPWRTEIRDYQGCEIDTVAVADYDEKFGQSNYVPLYEDCETFPCSGYFASTAECTDCRIRGGTTNKPDYWKDE</sequence>
<protein>
    <submittedName>
        <fullName evidence="1">DUF4249 domain-containing protein</fullName>
    </submittedName>
</protein>
<evidence type="ECO:0000313" key="1">
    <source>
        <dbReference type="EMBL" id="NHE56120.1"/>
    </source>
</evidence>
<name>A0ABX0H822_9BACT</name>
<dbReference type="Proteomes" id="UP000649799">
    <property type="component" value="Unassembled WGS sequence"/>
</dbReference>
<dbReference type="EMBL" id="JAANYN010000002">
    <property type="protein sequence ID" value="NHE56120.1"/>
    <property type="molecule type" value="Genomic_DNA"/>
</dbReference>
<dbReference type="InterPro" id="IPR025345">
    <property type="entry name" value="DUF4249"/>
</dbReference>
<accession>A0ABX0H822</accession>
<proteinExistence type="predicted"/>
<dbReference type="RefSeq" id="WP_166143688.1">
    <property type="nucleotide sequence ID" value="NZ_JAANYN010000002.1"/>
</dbReference>